<gene>
    <name evidence="2" type="ORF">Taro_026656</name>
</gene>
<dbReference type="EMBL" id="NMUH01001621">
    <property type="protein sequence ID" value="MQL94009.1"/>
    <property type="molecule type" value="Genomic_DNA"/>
</dbReference>
<dbReference type="Proteomes" id="UP000652761">
    <property type="component" value="Unassembled WGS sequence"/>
</dbReference>
<evidence type="ECO:0000313" key="3">
    <source>
        <dbReference type="Proteomes" id="UP000652761"/>
    </source>
</evidence>
<feature type="region of interest" description="Disordered" evidence="1">
    <location>
        <begin position="1"/>
        <end position="21"/>
    </location>
</feature>
<proteinExistence type="predicted"/>
<evidence type="ECO:0008006" key="4">
    <source>
        <dbReference type="Google" id="ProtNLM"/>
    </source>
</evidence>
<evidence type="ECO:0000256" key="1">
    <source>
        <dbReference type="SAM" id="MobiDB-lite"/>
    </source>
</evidence>
<name>A0A843VRY3_COLES</name>
<comment type="caution">
    <text evidence="2">The sequence shown here is derived from an EMBL/GenBank/DDBJ whole genome shotgun (WGS) entry which is preliminary data.</text>
</comment>
<dbReference type="AlphaFoldDB" id="A0A843VRY3"/>
<sequence length="169" mass="18800">MATATPDYGGHGMRGDRARELAQRRKVRRFMKRLNPSLRARLLESDPRTLEEALSVASRQESRVESNQGEKPECMQCSKRHGEDVCWLRVGRCLKCGTKDHRIGECPRLKELVPRGVPAPATRKLATKPQTPAKENVLTIDDIDDVTKGETGVSVPEEGIVSSIPEGEE</sequence>
<organism evidence="2 3">
    <name type="scientific">Colocasia esculenta</name>
    <name type="common">Wild taro</name>
    <name type="synonym">Arum esculentum</name>
    <dbReference type="NCBI Taxonomy" id="4460"/>
    <lineage>
        <taxon>Eukaryota</taxon>
        <taxon>Viridiplantae</taxon>
        <taxon>Streptophyta</taxon>
        <taxon>Embryophyta</taxon>
        <taxon>Tracheophyta</taxon>
        <taxon>Spermatophyta</taxon>
        <taxon>Magnoliopsida</taxon>
        <taxon>Liliopsida</taxon>
        <taxon>Araceae</taxon>
        <taxon>Aroideae</taxon>
        <taxon>Colocasieae</taxon>
        <taxon>Colocasia</taxon>
    </lineage>
</organism>
<reference evidence="2" key="1">
    <citation type="submission" date="2017-07" db="EMBL/GenBank/DDBJ databases">
        <title>Taro Niue Genome Assembly and Annotation.</title>
        <authorList>
            <person name="Atibalentja N."/>
            <person name="Keating K."/>
            <person name="Fields C.J."/>
        </authorList>
    </citation>
    <scope>NUCLEOTIDE SEQUENCE</scope>
    <source>
        <strain evidence="2">Niue_2</strain>
        <tissue evidence="2">Leaf</tissue>
    </source>
</reference>
<keyword evidence="3" id="KW-1185">Reference proteome</keyword>
<protein>
    <recommendedName>
        <fullName evidence="4">CCHC-type domain-containing protein</fullName>
    </recommendedName>
</protein>
<evidence type="ECO:0000313" key="2">
    <source>
        <dbReference type="EMBL" id="MQL94009.1"/>
    </source>
</evidence>
<accession>A0A843VRY3</accession>
<feature type="region of interest" description="Disordered" evidence="1">
    <location>
        <begin position="129"/>
        <end position="169"/>
    </location>
</feature>